<gene>
    <name evidence="9" type="primary">ccmA</name>
    <name evidence="9" type="ORF">HQN60_04670</name>
</gene>
<dbReference type="RefSeq" id="WP_173532564.1">
    <property type="nucleotide sequence ID" value="NZ_CP054143.1"/>
</dbReference>
<dbReference type="GO" id="GO:0016887">
    <property type="term" value="F:ATP hydrolysis activity"/>
    <property type="evidence" value="ECO:0007669"/>
    <property type="project" value="InterPro"/>
</dbReference>
<dbReference type="PROSITE" id="PS00211">
    <property type="entry name" value="ABC_TRANSPORTER_1"/>
    <property type="match status" value="1"/>
</dbReference>
<protein>
    <submittedName>
        <fullName evidence="9">Cytochrome c biogenesis heme-transporting ATPase CcmA</fullName>
    </submittedName>
</protein>
<dbReference type="SMART" id="SM00382">
    <property type="entry name" value="AAA"/>
    <property type="match status" value="1"/>
</dbReference>
<reference evidence="9 10" key="1">
    <citation type="submission" date="2020-05" db="EMBL/GenBank/DDBJ databases">
        <title>Complete genome sequence of Deefgea sp. D17.</title>
        <authorList>
            <person name="Bae J.-W."/>
            <person name="Han J.E."/>
        </authorList>
    </citation>
    <scope>NUCLEOTIDE SEQUENCE [LARGE SCALE GENOMIC DNA]</scope>
    <source>
        <strain evidence="9 10">D17</strain>
    </source>
</reference>
<dbReference type="SUPFAM" id="SSF52540">
    <property type="entry name" value="P-loop containing nucleoside triphosphate hydrolases"/>
    <property type="match status" value="1"/>
</dbReference>
<sequence length="207" mass="22766">MILIDQIAAQRGDRPLFSDLSLALHAGDCIHLRGENGIGKTSLLKMLAGLSQPDQGQILWQGQALTELGDDYHRQLHYLGHKDALKDLLSPYQNLHWAAKIAGNPLSEAAILHTLAKVGLLQQCDLPVRSLSQGQKKRAALARLLATPRPLWLLDEPFVALDTAAQSELGEWINTHCQQGGLVILTSHQKLPCTIKKISEFTLTRPV</sequence>
<keyword evidence="1" id="KW-0813">Transport</keyword>
<name>A0A6M8SRD5_9NEIS</name>
<accession>A0A6M8SRD5</accession>
<organism evidence="9 10">
    <name type="scientific">Deefgea piscis</name>
    <dbReference type="NCBI Taxonomy" id="2739061"/>
    <lineage>
        <taxon>Bacteria</taxon>
        <taxon>Pseudomonadati</taxon>
        <taxon>Pseudomonadota</taxon>
        <taxon>Betaproteobacteria</taxon>
        <taxon>Neisseriales</taxon>
        <taxon>Chitinibacteraceae</taxon>
        <taxon>Deefgea</taxon>
    </lineage>
</organism>
<keyword evidence="3" id="KW-0547">Nucleotide-binding</keyword>
<dbReference type="Gene3D" id="3.40.50.300">
    <property type="entry name" value="P-loop containing nucleotide triphosphate hydrolases"/>
    <property type="match status" value="1"/>
</dbReference>
<dbReference type="InterPro" id="IPR005895">
    <property type="entry name" value="ABC_transptr_haem_export_CcmA"/>
</dbReference>
<dbReference type="Proteomes" id="UP000504844">
    <property type="component" value="Chromosome"/>
</dbReference>
<dbReference type="InterPro" id="IPR003593">
    <property type="entry name" value="AAA+_ATPase"/>
</dbReference>
<dbReference type="InterPro" id="IPR003439">
    <property type="entry name" value="ABC_transporter-like_ATP-bd"/>
</dbReference>
<dbReference type="InterPro" id="IPR017871">
    <property type="entry name" value="ABC_transporter-like_CS"/>
</dbReference>
<feature type="domain" description="ABC transporter" evidence="8">
    <location>
        <begin position="2"/>
        <end position="207"/>
    </location>
</feature>
<dbReference type="NCBIfam" id="TIGR01189">
    <property type="entry name" value="ccmA"/>
    <property type="match status" value="1"/>
</dbReference>
<evidence type="ECO:0000313" key="10">
    <source>
        <dbReference type="Proteomes" id="UP000504844"/>
    </source>
</evidence>
<evidence type="ECO:0000259" key="8">
    <source>
        <dbReference type="PROSITE" id="PS50893"/>
    </source>
</evidence>
<evidence type="ECO:0000256" key="4">
    <source>
        <dbReference type="ARBA" id="ARBA00022748"/>
    </source>
</evidence>
<dbReference type="PROSITE" id="PS50893">
    <property type="entry name" value="ABC_TRANSPORTER_2"/>
    <property type="match status" value="1"/>
</dbReference>
<proteinExistence type="predicted"/>
<dbReference type="EMBL" id="CP054143">
    <property type="protein sequence ID" value="QKJ66060.1"/>
    <property type="molecule type" value="Genomic_DNA"/>
</dbReference>
<evidence type="ECO:0000256" key="6">
    <source>
        <dbReference type="ARBA" id="ARBA00022967"/>
    </source>
</evidence>
<evidence type="ECO:0000256" key="7">
    <source>
        <dbReference type="ARBA" id="ARBA00023136"/>
    </source>
</evidence>
<keyword evidence="5" id="KW-0067">ATP-binding</keyword>
<evidence type="ECO:0000256" key="5">
    <source>
        <dbReference type="ARBA" id="ARBA00022840"/>
    </source>
</evidence>
<keyword evidence="10" id="KW-1185">Reference proteome</keyword>
<evidence type="ECO:0000256" key="3">
    <source>
        <dbReference type="ARBA" id="ARBA00022741"/>
    </source>
</evidence>
<dbReference type="PANTHER" id="PTHR43499:SF1">
    <property type="entry name" value="ABC TRANSPORTER I FAMILY MEMBER 1"/>
    <property type="match status" value="1"/>
</dbReference>
<keyword evidence="2" id="KW-1003">Cell membrane</keyword>
<dbReference type="InterPro" id="IPR027417">
    <property type="entry name" value="P-loop_NTPase"/>
</dbReference>
<keyword evidence="6" id="KW-1278">Translocase</keyword>
<evidence type="ECO:0000256" key="1">
    <source>
        <dbReference type="ARBA" id="ARBA00022448"/>
    </source>
</evidence>
<dbReference type="GO" id="GO:0022857">
    <property type="term" value="F:transmembrane transporter activity"/>
    <property type="evidence" value="ECO:0007669"/>
    <property type="project" value="InterPro"/>
</dbReference>
<dbReference type="GO" id="GO:0005524">
    <property type="term" value="F:ATP binding"/>
    <property type="evidence" value="ECO:0007669"/>
    <property type="project" value="UniProtKB-KW"/>
</dbReference>
<dbReference type="GO" id="GO:0017004">
    <property type="term" value="P:cytochrome complex assembly"/>
    <property type="evidence" value="ECO:0007669"/>
    <property type="project" value="UniProtKB-KW"/>
</dbReference>
<dbReference type="PANTHER" id="PTHR43499">
    <property type="entry name" value="ABC TRANSPORTER I FAMILY MEMBER 1"/>
    <property type="match status" value="1"/>
</dbReference>
<keyword evidence="4" id="KW-0201">Cytochrome c-type biogenesis</keyword>
<dbReference type="KEGG" id="dee:HQN60_04670"/>
<dbReference type="NCBIfam" id="NF010061">
    <property type="entry name" value="PRK13538.1"/>
    <property type="match status" value="1"/>
</dbReference>
<dbReference type="Pfam" id="PF00005">
    <property type="entry name" value="ABC_tran"/>
    <property type="match status" value="1"/>
</dbReference>
<evidence type="ECO:0000256" key="2">
    <source>
        <dbReference type="ARBA" id="ARBA00022475"/>
    </source>
</evidence>
<dbReference type="AlphaFoldDB" id="A0A6M8SRD5"/>
<evidence type="ECO:0000313" key="9">
    <source>
        <dbReference type="EMBL" id="QKJ66060.1"/>
    </source>
</evidence>
<keyword evidence="7" id="KW-0472">Membrane</keyword>